<keyword evidence="3" id="KW-0812">Transmembrane</keyword>
<keyword evidence="1 4" id="KW-0732">Signal</keyword>
<dbReference type="PANTHER" id="PTHR23412:SF19">
    <property type="entry name" value="STEREOCILIN 1"/>
    <property type="match status" value="1"/>
</dbReference>
<dbReference type="GO" id="GO:0009986">
    <property type="term" value="C:cell surface"/>
    <property type="evidence" value="ECO:0007669"/>
    <property type="project" value="TreeGrafter"/>
</dbReference>
<dbReference type="Proteomes" id="UP000515150">
    <property type="component" value="Chromosome 3"/>
</dbReference>
<proteinExistence type="predicted"/>
<evidence type="ECO:0000256" key="4">
    <source>
        <dbReference type="SAM" id="SignalP"/>
    </source>
</evidence>
<protein>
    <submittedName>
        <fullName evidence="7">Stereocilin</fullName>
    </submittedName>
</protein>
<name>A0A6P7LZX2_BETSP</name>
<feature type="transmembrane region" description="Helical" evidence="3">
    <location>
        <begin position="1992"/>
        <end position="2016"/>
    </location>
</feature>
<feature type="domain" description="Stereocilin LRR" evidence="5">
    <location>
        <begin position="932"/>
        <end position="1329"/>
    </location>
</feature>
<dbReference type="RefSeq" id="XP_028999497.2">
    <property type="nucleotide sequence ID" value="XM_029143664.3"/>
</dbReference>
<keyword evidence="3" id="KW-1133">Transmembrane helix</keyword>
<dbReference type="PANTHER" id="PTHR23412">
    <property type="entry name" value="STEREOCILIN RELATED"/>
    <property type="match status" value="1"/>
</dbReference>
<evidence type="ECO:0000313" key="6">
    <source>
        <dbReference type="Proteomes" id="UP000515150"/>
    </source>
</evidence>
<reference evidence="7" key="1">
    <citation type="submission" date="2025-08" db="UniProtKB">
        <authorList>
            <consortium name="RefSeq"/>
        </authorList>
    </citation>
    <scope>IDENTIFICATION</scope>
</reference>
<dbReference type="InterPro" id="IPR026664">
    <property type="entry name" value="Stereocilin-rel"/>
</dbReference>
<feature type="signal peptide" evidence="4">
    <location>
        <begin position="1"/>
        <end position="26"/>
    </location>
</feature>
<dbReference type="InterPro" id="IPR048992">
    <property type="entry name" value="Stereocilin_LRR"/>
</dbReference>
<dbReference type="KEGG" id="bspl:114851845"/>
<organism evidence="6 7">
    <name type="scientific">Betta splendens</name>
    <name type="common">Siamese fighting fish</name>
    <dbReference type="NCBI Taxonomy" id="158456"/>
    <lineage>
        <taxon>Eukaryota</taxon>
        <taxon>Metazoa</taxon>
        <taxon>Chordata</taxon>
        <taxon>Craniata</taxon>
        <taxon>Vertebrata</taxon>
        <taxon>Euteleostomi</taxon>
        <taxon>Actinopterygii</taxon>
        <taxon>Neopterygii</taxon>
        <taxon>Teleostei</taxon>
        <taxon>Neoteleostei</taxon>
        <taxon>Acanthomorphata</taxon>
        <taxon>Anabantaria</taxon>
        <taxon>Anabantiformes</taxon>
        <taxon>Anabantoidei</taxon>
        <taxon>Osphronemidae</taxon>
        <taxon>Betta</taxon>
    </lineage>
</organism>
<dbReference type="CTD" id="101886410"/>
<accession>A0A6P7LZX2</accession>
<evidence type="ECO:0000256" key="1">
    <source>
        <dbReference type="ARBA" id="ARBA00022729"/>
    </source>
</evidence>
<evidence type="ECO:0000259" key="5">
    <source>
        <dbReference type="Pfam" id="PF21058"/>
    </source>
</evidence>
<feature type="chain" id="PRO_5040830870" evidence="4">
    <location>
        <begin position="27"/>
        <end position="2020"/>
    </location>
</feature>
<evidence type="ECO:0000256" key="3">
    <source>
        <dbReference type="SAM" id="Phobius"/>
    </source>
</evidence>
<sequence>MMWLTSAACILCVFVGITCDVKQVHSQPAQDSTLDDNIQRLINQIHSLSSPNENTHSFTTADSSYVNSYYSVLSNLFALLRPLFGERFMGNFTTNAVCLLSGRQDCGLEAELTRAVSVELVQPLLTFVSSLSSQTCPPLSSAGPSGGFLASFFGTEEPAAAASAAFQQTLDSILSAVPLSASLLDAISSFTDLAVTYLVNFTATLLQTPMDYIRIALQFGLKIPHLDGKETCEEGDLAQLIMWGMNNNVSWSFTDAILDIFLEVFLASDQSPCPYPGPECQNPGFSFQRSASLATGNRELLLSCDRHNLAGFNDTLCADVLAGSEPAFPSVLGLCRALSVLSPTQMEQVWSNACYVLQALASPLLTPSPACDGPLPPTVTPGGPLPPAVTPAPGRVARGAPSLTQLACDYGGWLGGAPADPVLVGLCSDNERQAFVDRVCGNASLMRKLLSDQTNVWLYAYCANSSADPGYMAAQFCVYEQWLSQPMVPVGSALLEFCMALDRSRLVELICGHTGFFMLLFTNPDNLKFLPNCTNVPLVPLPDINAYMLDACRYSDWQLAQVTTDVLLQCIRLDQNGFALKVCTNETFLNGLLQIQANYWLQDHCTAALTALTTEPAPVALNGWCDYSTWGNLPVDVSVVGLCWEVDKVAFQQNVCCKAPVYEKLLQDPLNTWLLTACAGIVESELLPQVCRYSDWTRPIIVDMTEVALCAEIDPLNFTAKVCSNYTVLQNLLANQDNTWLIQHCANFSKPPVPPNSTAVTPTGRPTAFKAPEQCQYPSWSVSPPDITLLTLCWEHDQTNFVSFVCPNAALLSQLSQELSSKWVSPMCTTYANYSTAVSGNSTGAAAEPFFCLAKNLVSRFNWSCSADLHLACQPGPSQNLALQKMLRCWADSLRSRAALLLPQPAAALLERTLGTTVVILLALEEAHNKSLHVAENIRFSVLGSVVRYLENEDDFEKKRVVLQCFGTVLTSLMQTPRDATSEDFLFIKEYLKIPLGDLSSVLSSADVTTIRLILQYYSINKNTLQLSDQYLSTMTSVLLQNHLVKDGSLFPDLAPLLTSASLTDIQALPTLQNNVNVIDVINRNLAQMTMEQREAFGSWYNKVMASNAIATGGQSFIRNAGNLIAYLPFYNFQHLTSAQLFDGLDVLQRNTLTPLKRVFVAQSIIGSYRNLTAQDFIRLGNLTCLADPNDILVYKDTEAFSVIQDIVENCSRAGLSLPSSLISNVLLTGPDLKAPSSLGAARLAQLAAARLLPWLSLSFLQGLTPSQLLAALPALSSVSFSPAQASLIIDKVSSVTALTAPGQLQELGSLIVGVRTEMLLTLTSDKLLSSLPAMAQHVPGLSLTQANAVATKLWGFPEVVNWLDDVDPLLYCTPLLSILARTHLLVKNITATSTKRWNTQQAEAIFTEVLNTNSSLVKQRFLSLGTLGQGVSCTVLQERIEADTSRPALRRILLLLRQQPVLLHTSLKNCLLDELYLFDFFPNLLKDLGAEIALYLQVSTIKKFSTSVMDTLRQLIVQDPRPFLLLPRTKQELLVDKIVQRMGMYTGAFTEQEFRSLGVMASFVADEVFDQLDRSFFTASLGFLRGFCYSSSKMDILARILQEPATFGPVNNWNQTTLNQVDWFLLFLPNDELQDISLALMTVGRIERLFLSHRQWERGAVGSHCWSDNEKAAFFQKQQFVLQFFLGFLILNFQTPTIMVPTCEMLQTTLPAAWPPNTLTSMPTPAFLNCLELMGQDSFLASYQRSQLLKKVKQIYGPASSLSQSVIAQLGVLALEMTEAELSSLRLTERRSIAAMGAISAWSSRQLAALFTTILISTKQSPSQLDSSTLVSLGYIVCGAKSTDMSLFNAIEFSKAVLQLGRLTLSCSEDQLAALVGLLTNSLAFGPISSWGTDVFIEIGVMAAGLPDLAMSALVKEQIEGITPSAISMIQPSKFGVVFSQTQISMFSYEQAAAVTNEQLAVLSDLQRTALAMVLTPWEDKPVDFRAGMSLGLALSHSPVCLTLGLLMLLIIVTWPDPI</sequence>
<dbReference type="Pfam" id="PF21058">
    <property type="entry name" value="Stereocilin"/>
    <property type="match status" value="1"/>
</dbReference>
<keyword evidence="3" id="KW-0472">Membrane</keyword>
<keyword evidence="6" id="KW-1185">Reference proteome</keyword>
<dbReference type="AlphaFoldDB" id="A0A6P7LZX2"/>
<dbReference type="OrthoDB" id="8195838at2759"/>
<dbReference type="GO" id="GO:0007160">
    <property type="term" value="P:cell-matrix adhesion"/>
    <property type="evidence" value="ECO:0007669"/>
    <property type="project" value="TreeGrafter"/>
</dbReference>
<evidence type="ECO:0000256" key="2">
    <source>
        <dbReference type="ARBA" id="ARBA00023180"/>
    </source>
</evidence>
<keyword evidence="2" id="KW-0325">Glycoprotein</keyword>
<dbReference type="GeneID" id="114851845"/>
<dbReference type="InParanoid" id="A0A6P7LZX2"/>
<evidence type="ECO:0000313" key="7">
    <source>
        <dbReference type="RefSeq" id="XP_028999497.2"/>
    </source>
</evidence>
<gene>
    <name evidence="7" type="primary">strc1</name>
</gene>